<dbReference type="SUPFAM" id="SSF53474">
    <property type="entry name" value="alpha/beta-Hydrolases"/>
    <property type="match status" value="1"/>
</dbReference>
<gene>
    <name evidence="2" type="ORF">N802_03535</name>
</gene>
<evidence type="ECO:0000313" key="3">
    <source>
        <dbReference type="Proteomes" id="UP000030002"/>
    </source>
</evidence>
<dbReference type="InterPro" id="IPR050266">
    <property type="entry name" value="AB_hydrolase_sf"/>
</dbReference>
<proteinExistence type="predicted"/>
<dbReference type="STRING" id="1385520.N802_03535"/>
<dbReference type="InterPro" id="IPR029058">
    <property type="entry name" value="AB_hydrolase_fold"/>
</dbReference>
<sequence>MASQATTRRVLTRVGPLHVRELGDGPPAFLWHSLFVDSSSWNRVERELADHRRLVLVDGPGHGKSGDPGHRYTQSDCAVAALEVLDTLGVTEPVDWVGNAWGGHVGIIAADESRPRLRSLTALGTPVHSYRPAERLRVALLAHAYRLLGPIRYLTDGVTEVQLSPSTRAEDPEAVALSNRCLRTADRHGLYNAIQSISLHREDLAARLPRLALPVMFATGRDHSGFTPDEAAMAIGLVEGGQLEVVENAAYLLPLEQPRRVINLLLDFWKSAT</sequence>
<organism evidence="2 3">
    <name type="scientific">Knoellia sinensis KCTC 19936</name>
    <dbReference type="NCBI Taxonomy" id="1385520"/>
    <lineage>
        <taxon>Bacteria</taxon>
        <taxon>Bacillati</taxon>
        <taxon>Actinomycetota</taxon>
        <taxon>Actinomycetes</taxon>
        <taxon>Micrococcales</taxon>
        <taxon>Intrasporangiaceae</taxon>
        <taxon>Knoellia</taxon>
    </lineage>
</organism>
<dbReference type="Proteomes" id="UP000030002">
    <property type="component" value="Unassembled WGS sequence"/>
</dbReference>
<dbReference type="GO" id="GO:0003824">
    <property type="term" value="F:catalytic activity"/>
    <property type="evidence" value="ECO:0007669"/>
    <property type="project" value="UniProtKB-ARBA"/>
</dbReference>
<protein>
    <recommendedName>
        <fullName evidence="1">AB hydrolase-1 domain-containing protein</fullName>
    </recommendedName>
</protein>
<dbReference type="PANTHER" id="PTHR43798">
    <property type="entry name" value="MONOACYLGLYCEROL LIPASE"/>
    <property type="match status" value="1"/>
</dbReference>
<evidence type="ECO:0000259" key="1">
    <source>
        <dbReference type="Pfam" id="PF12697"/>
    </source>
</evidence>
<comment type="caution">
    <text evidence="2">The sequence shown here is derived from an EMBL/GenBank/DDBJ whole genome shotgun (WGS) entry which is preliminary data.</text>
</comment>
<dbReference type="Gene3D" id="3.40.50.1820">
    <property type="entry name" value="alpha/beta hydrolase"/>
    <property type="match status" value="1"/>
</dbReference>
<dbReference type="EMBL" id="AVPJ01000011">
    <property type="protein sequence ID" value="KGN31448.1"/>
    <property type="molecule type" value="Genomic_DNA"/>
</dbReference>
<feature type="domain" description="AB hydrolase-1" evidence="1">
    <location>
        <begin position="30"/>
        <end position="262"/>
    </location>
</feature>
<name>A0A0A0J2T7_9MICO</name>
<dbReference type="AlphaFoldDB" id="A0A0A0J2T7"/>
<keyword evidence="3" id="KW-1185">Reference proteome</keyword>
<reference evidence="2 3" key="1">
    <citation type="submission" date="2013-08" db="EMBL/GenBank/DDBJ databases">
        <title>The genome sequence of Knoellia sinensis.</title>
        <authorList>
            <person name="Zhu W."/>
            <person name="Wang G."/>
        </authorList>
    </citation>
    <scope>NUCLEOTIDE SEQUENCE [LARGE SCALE GENOMIC DNA]</scope>
    <source>
        <strain evidence="2 3">KCTC 19936</strain>
    </source>
</reference>
<dbReference type="eggNOG" id="COG0596">
    <property type="taxonomic scope" value="Bacteria"/>
</dbReference>
<dbReference type="RefSeq" id="WP_035917299.1">
    <property type="nucleotide sequence ID" value="NZ_AVPJ01000011.1"/>
</dbReference>
<evidence type="ECO:0000313" key="2">
    <source>
        <dbReference type="EMBL" id="KGN31448.1"/>
    </source>
</evidence>
<dbReference type="OrthoDB" id="3396704at2"/>
<dbReference type="InterPro" id="IPR000073">
    <property type="entry name" value="AB_hydrolase_1"/>
</dbReference>
<accession>A0A0A0J2T7</accession>
<dbReference type="Pfam" id="PF12697">
    <property type="entry name" value="Abhydrolase_6"/>
    <property type="match status" value="1"/>
</dbReference>